<dbReference type="GO" id="GO:0061630">
    <property type="term" value="F:ubiquitin protein ligase activity"/>
    <property type="evidence" value="ECO:0007669"/>
    <property type="project" value="TreeGrafter"/>
</dbReference>
<keyword evidence="1" id="KW-0479">Metal-binding</keyword>
<dbReference type="EMBL" id="KE145360">
    <property type="protein sequence ID" value="EPE32008.1"/>
    <property type="molecule type" value="Genomic_DNA"/>
</dbReference>
<dbReference type="Proteomes" id="UP000016922">
    <property type="component" value="Unassembled WGS sequence"/>
</dbReference>
<proteinExistence type="predicted"/>
<dbReference type="InterPro" id="IPR013083">
    <property type="entry name" value="Znf_RING/FYVE/PHD"/>
</dbReference>
<evidence type="ECO:0000313" key="7">
    <source>
        <dbReference type="EMBL" id="EPE32008.1"/>
    </source>
</evidence>
<feature type="region of interest" description="Disordered" evidence="5">
    <location>
        <begin position="593"/>
        <end position="615"/>
    </location>
</feature>
<dbReference type="SUPFAM" id="SSF57850">
    <property type="entry name" value="RING/U-box"/>
    <property type="match status" value="1"/>
</dbReference>
<dbReference type="Pfam" id="PF13639">
    <property type="entry name" value="zf-RING_2"/>
    <property type="match status" value="1"/>
</dbReference>
<dbReference type="GO" id="GO:0008270">
    <property type="term" value="F:zinc ion binding"/>
    <property type="evidence" value="ECO:0007669"/>
    <property type="project" value="UniProtKB-KW"/>
</dbReference>
<evidence type="ECO:0000313" key="8">
    <source>
        <dbReference type="Proteomes" id="UP000016922"/>
    </source>
</evidence>
<reference evidence="7 8" key="1">
    <citation type="journal article" date="2013" name="BMC Genomics">
        <title>Genomics-driven discovery of the pneumocandin biosynthetic gene cluster in the fungus Glarea lozoyensis.</title>
        <authorList>
            <person name="Chen L."/>
            <person name="Yue Q."/>
            <person name="Zhang X."/>
            <person name="Xiang M."/>
            <person name="Wang C."/>
            <person name="Li S."/>
            <person name="Che Y."/>
            <person name="Ortiz-Lopez F.J."/>
            <person name="Bills G.F."/>
            <person name="Liu X."/>
            <person name="An Z."/>
        </authorList>
    </citation>
    <scope>NUCLEOTIDE SEQUENCE [LARGE SCALE GENOMIC DNA]</scope>
    <source>
        <strain evidence="8">ATCC 20868 / MF5171</strain>
    </source>
</reference>
<accession>S3E0D8</accession>
<evidence type="ECO:0000256" key="3">
    <source>
        <dbReference type="ARBA" id="ARBA00022833"/>
    </source>
</evidence>
<feature type="domain" description="RING-type" evidence="6">
    <location>
        <begin position="229"/>
        <end position="285"/>
    </location>
</feature>
<dbReference type="SMART" id="SM00184">
    <property type="entry name" value="RING"/>
    <property type="match status" value="1"/>
</dbReference>
<dbReference type="GO" id="GO:0016567">
    <property type="term" value="P:protein ubiquitination"/>
    <property type="evidence" value="ECO:0007669"/>
    <property type="project" value="TreeGrafter"/>
</dbReference>
<dbReference type="GeneID" id="19471131"/>
<evidence type="ECO:0000256" key="1">
    <source>
        <dbReference type="ARBA" id="ARBA00022723"/>
    </source>
</evidence>
<evidence type="ECO:0000256" key="5">
    <source>
        <dbReference type="SAM" id="MobiDB-lite"/>
    </source>
</evidence>
<keyword evidence="8" id="KW-1185">Reference proteome</keyword>
<sequence>MSNMNHISPPPLRKRLGQIKMADGYWVSERPCHYVLIYYQGCGHVVANYTHRPKCVRREIPQSVRASHDHSFCEDVNNALDDLDSHVFNGTYSLYESGGMYNGLPRICPDSKSKACQQSICEVKLAIAQCHACGGGAPIFDYLPEIYQRWRDLEDRHKIVLEKSYFSIIKDRRQRMWHREFALFVARYVTESTPEAMRPVLYDPDDRNGFLKAVSDQAIERMTSEDWKCPICTEGTEDGECATLSCRHVYHVECVKTWFGDHGPPAFENGVFRTVSKNNTCPMCRKNWAKIIGVPSWEDTEYGGASLKYRGGYKPFQPSSYGYGRAQDRVAQPNTDYAIAEDDYALDEGDVESIFPPDGHVRPRSRMAGGTVNQIFEHSSPLQQVRNQFAMVSGPESQSYHEIDQRQFTNPFASSASPSSHSQTFPQGQIQQLNTGVRMRNVDVSESNEINIFGNISKNTVVQTAVLSDHLSNSKRVELTKVTTENFAGNPVTKTTARMRNLDGSGERAIANGGYFLDTVPAVWYQDPVFVQVLNYCRQEVVTPSFQVQATSNRSFLHTPFQSTRNQRETFNPGTIRVPSSLSDPLGFNTFPIPPGSHLPLSQQPGSRLGDPNYTPGSFPLPVNSIFSSGEGNAARMQNSFIPLQGPSGLAARSIPWYSEMDQRRQRAWQFGEPDPYETDTL</sequence>
<evidence type="ECO:0000256" key="2">
    <source>
        <dbReference type="ARBA" id="ARBA00022771"/>
    </source>
</evidence>
<dbReference type="PROSITE" id="PS50089">
    <property type="entry name" value="ZF_RING_2"/>
    <property type="match status" value="1"/>
</dbReference>
<gene>
    <name evidence="7" type="ORF">GLAREA_12090</name>
</gene>
<dbReference type="PANTHER" id="PTHR45969:SF69">
    <property type="entry name" value="FINGER DOMAIN PROTEIN, PUTATIVE (AFU_ORTHOLOGUE AFUA_3G12190)-RELATED"/>
    <property type="match status" value="1"/>
</dbReference>
<keyword evidence="3" id="KW-0862">Zinc</keyword>
<dbReference type="InterPro" id="IPR001841">
    <property type="entry name" value="Znf_RING"/>
</dbReference>
<dbReference type="HOGENOM" id="CLU_403349_0_0_1"/>
<dbReference type="Gene3D" id="3.30.40.10">
    <property type="entry name" value="Zinc/RING finger domain, C3HC4 (zinc finger)"/>
    <property type="match status" value="1"/>
</dbReference>
<evidence type="ECO:0000259" key="6">
    <source>
        <dbReference type="PROSITE" id="PS50089"/>
    </source>
</evidence>
<organism evidence="7 8">
    <name type="scientific">Glarea lozoyensis (strain ATCC 20868 / MF5171)</name>
    <dbReference type="NCBI Taxonomy" id="1116229"/>
    <lineage>
        <taxon>Eukaryota</taxon>
        <taxon>Fungi</taxon>
        <taxon>Dikarya</taxon>
        <taxon>Ascomycota</taxon>
        <taxon>Pezizomycotina</taxon>
        <taxon>Leotiomycetes</taxon>
        <taxon>Helotiales</taxon>
        <taxon>Helotiaceae</taxon>
        <taxon>Glarea</taxon>
    </lineage>
</organism>
<protein>
    <submittedName>
        <fullName evidence="7">RING/U-box</fullName>
    </submittedName>
</protein>
<keyword evidence="2 4" id="KW-0863">Zinc-finger</keyword>
<dbReference type="OrthoDB" id="3525935at2759"/>
<dbReference type="PANTHER" id="PTHR45969">
    <property type="entry name" value="RING ZINC FINGER PROTEIN-RELATED"/>
    <property type="match status" value="1"/>
</dbReference>
<dbReference type="AlphaFoldDB" id="S3E0D8"/>
<evidence type="ECO:0000256" key="4">
    <source>
        <dbReference type="PROSITE-ProRule" id="PRU00175"/>
    </source>
</evidence>
<dbReference type="RefSeq" id="XP_008081063.1">
    <property type="nucleotide sequence ID" value="XM_008082872.1"/>
</dbReference>
<dbReference type="KEGG" id="glz:GLAREA_12090"/>
<name>S3E0D8_GLAL2</name>